<organism evidence="1 2">
    <name type="scientific">Chaenocephalus aceratus</name>
    <name type="common">Blackfin icefish</name>
    <name type="synonym">Chaenichthys aceratus</name>
    <dbReference type="NCBI Taxonomy" id="36190"/>
    <lineage>
        <taxon>Eukaryota</taxon>
        <taxon>Metazoa</taxon>
        <taxon>Chordata</taxon>
        <taxon>Craniata</taxon>
        <taxon>Vertebrata</taxon>
        <taxon>Euteleostomi</taxon>
        <taxon>Actinopterygii</taxon>
        <taxon>Neopterygii</taxon>
        <taxon>Teleostei</taxon>
        <taxon>Neoteleostei</taxon>
        <taxon>Acanthomorphata</taxon>
        <taxon>Eupercaria</taxon>
        <taxon>Perciformes</taxon>
        <taxon>Notothenioidei</taxon>
        <taxon>Channichthyidae</taxon>
        <taxon>Chaenocephalus</taxon>
    </lineage>
</organism>
<evidence type="ECO:0000313" key="2">
    <source>
        <dbReference type="Proteomes" id="UP001057452"/>
    </source>
</evidence>
<reference evidence="1" key="1">
    <citation type="submission" date="2022-05" db="EMBL/GenBank/DDBJ databases">
        <title>Chromosome-level genome of Chaenocephalus aceratus.</title>
        <authorList>
            <person name="Park H."/>
        </authorList>
    </citation>
    <scope>NUCLEOTIDE SEQUENCE</scope>
    <source>
        <strain evidence="1">KU_202001</strain>
    </source>
</reference>
<protein>
    <submittedName>
        <fullName evidence="1">Uncharacterized protein</fullName>
    </submittedName>
</protein>
<dbReference type="EMBL" id="CM043789">
    <property type="protein sequence ID" value="KAI4826730.1"/>
    <property type="molecule type" value="Genomic_DNA"/>
</dbReference>
<sequence>MLAWILLPITKSGEALKTISGYKEPDSQVRGEHQWANDLNIFFNRFDQSCAPPSTHSPLLHPPLSPLPGNGPVTSPTSTQPPAISSQTLLTSTPGSSPPDDDTLSLTTCRCQQQEQSAPAPEGKAGGAQEDLVKSAGGGDIW</sequence>
<accession>A0ACB9XKA9</accession>
<proteinExistence type="predicted"/>
<gene>
    <name evidence="1" type="ORF">KUCAC02_030163</name>
</gene>
<evidence type="ECO:0000313" key="1">
    <source>
        <dbReference type="EMBL" id="KAI4826730.1"/>
    </source>
</evidence>
<name>A0ACB9XKA9_CHAAC</name>
<keyword evidence="2" id="KW-1185">Reference proteome</keyword>
<dbReference type="Proteomes" id="UP001057452">
    <property type="component" value="Chromosome 5"/>
</dbReference>
<comment type="caution">
    <text evidence="1">The sequence shown here is derived from an EMBL/GenBank/DDBJ whole genome shotgun (WGS) entry which is preliminary data.</text>
</comment>